<dbReference type="KEGG" id="ima:PO878_11760"/>
<dbReference type="AlphaFoldDB" id="A0AAE9Y6K5"/>
<dbReference type="Gene3D" id="3.40.50.1110">
    <property type="entry name" value="SGNH hydrolase"/>
    <property type="match status" value="1"/>
</dbReference>
<organism evidence="2 3">
    <name type="scientific">Iamia majanohamensis</name>
    <dbReference type="NCBI Taxonomy" id="467976"/>
    <lineage>
        <taxon>Bacteria</taxon>
        <taxon>Bacillati</taxon>
        <taxon>Actinomycetota</taxon>
        <taxon>Acidimicrobiia</taxon>
        <taxon>Acidimicrobiales</taxon>
        <taxon>Iamiaceae</taxon>
        <taxon>Iamia</taxon>
    </lineage>
</organism>
<dbReference type="Pfam" id="PF04311">
    <property type="entry name" value="DUF459"/>
    <property type="match status" value="1"/>
</dbReference>
<sequence>MTDADTRRTTGQGVHPGPHGEQHGTVPPDDVPTRPRSEPRSLRYHDLAGSRPQPAGRVLAIGALALFLAALLNADGMAELANRQQVGWKRDVARVAVAPFCAVGGLTRIKEIRGAIRDAADKTTQGCDQDPSGADSFVAPTATTTPAEVTGPTEPAVATRAPTAADPLRTWLGGDSMTIELSQSTEELLTDRPEIAITTHPQVSSGLTRPDFFDWPTYFAEDVLPEQPEAVVVMFGANDSQGMEIDGTSYQPSDPEWQEEYRRRVGVVMDQLRGDGRLVLWVGQPHMADDGFDERMGVLNEIYASEAEARPWVELLDSREVLSPDQDGYQATTADGESLRQSDGVHLDRAGAALLAEAVVEAVTARVVEGEAPG</sequence>
<evidence type="ECO:0000313" key="3">
    <source>
        <dbReference type="Proteomes" id="UP001216390"/>
    </source>
</evidence>
<name>A0AAE9Y6K5_9ACTN</name>
<accession>A0AAE9Y6K5</accession>
<dbReference type="SUPFAM" id="SSF52266">
    <property type="entry name" value="SGNH hydrolase"/>
    <property type="match status" value="1"/>
</dbReference>
<dbReference type="EMBL" id="CP116942">
    <property type="protein sequence ID" value="WCO65174.1"/>
    <property type="molecule type" value="Genomic_DNA"/>
</dbReference>
<evidence type="ECO:0000256" key="1">
    <source>
        <dbReference type="SAM" id="MobiDB-lite"/>
    </source>
</evidence>
<reference evidence="2" key="1">
    <citation type="submission" date="2023-01" db="EMBL/GenBank/DDBJ databases">
        <title>The diversity of Class Acidimicrobiia in South China Sea sediment environments and the proposal of Iamia marina sp. nov., a novel species of the genus Iamia.</title>
        <authorList>
            <person name="He Y."/>
            <person name="Tian X."/>
        </authorList>
    </citation>
    <scope>NUCLEOTIDE SEQUENCE</scope>
    <source>
        <strain evidence="2">DSM 19957</strain>
    </source>
</reference>
<gene>
    <name evidence="2" type="ORF">PO878_11760</name>
</gene>
<dbReference type="InterPro" id="IPR007407">
    <property type="entry name" value="DUF459"/>
</dbReference>
<feature type="region of interest" description="Disordered" evidence="1">
    <location>
        <begin position="1"/>
        <end position="40"/>
    </location>
</feature>
<evidence type="ECO:0000313" key="2">
    <source>
        <dbReference type="EMBL" id="WCO65174.1"/>
    </source>
</evidence>
<dbReference type="InterPro" id="IPR036514">
    <property type="entry name" value="SGNH_hydro_sf"/>
</dbReference>
<feature type="compositionally biased region" description="Basic and acidic residues" evidence="1">
    <location>
        <begin position="31"/>
        <end position="40"/>
    </location>
</feature>
<dbReference type="RefSeq" id="WP_272734699.1">
    <property type="nucleotide sequence ID" value="NZ_CP116942.1"/>
</dbReference>
<keyword evidence="3" id="KW-1185">Reference proteome</keyword>
<dbReference type="Proteomes" id="UP001216390">
    <property type="component" value="Chromosome"/>
</dbReference>
<protein>
    <submittedName>
        <fullName evidence="2">DUF459 domain-containing protein</fullName>
    </submittedName>
</protein>
<proteinExistence type="predicted"/>